<dbReference type="EMBL" id="PKFO01000011">
    <property type="protein sequence ID" value="PVH23565.1"/>
    <property type="molecule type" value="Genomic_DNA"/>
</dbReference>
<dbReference type="PANTHER" id="PTHR11200">
    <property type="entry name" value="INOSITOL 5-PHOSPHATASE"/>
    <property type="match status" value="1"/>
</dbReference>
<comment type="caution">
    <text evidence="2">The sequence shown here is derived from an EMBL/GenBank/DDBJ whole genome shotgun (WGS) entry which is preliminary data.</text>
</comment>
<evidence type="ECO:0000313" key="3">
    <source>
        <dbReference type="Proteomes" id="UP000244309"/>
    </source>
</evidence>
<dbReference type="SUPFAM" id="SSF56219">
    <property type="entry name" value="DNase I-like"/>
    <property type="match status" value="1"/>
</dbReference>
<proteinExistence type="predicted"/>
<gene>
    <name evidence="2" type="ORF">CXQ85_003855</name>
</gene>
<organism evidence="2 3">
    <name type="scientific">Candidozyma haemuli</name>
    <dbReference type="NCBI Taxonomy" id="45357"/>
    <lineage>
        <taxon>Eukaryota</taxon>
        <taxon>Fungi</taxon>
        <taxon>Dikarya</taxon>
        <taxon>Ascomycota</taxon>
        <taxon>Saccharomycotina</taxon>
        <taxon>Pichiomycetes</taxon>
        <taxon>Metschnikowiaceae</taxon>
        <taxon>Candidozyma</taxon>
    </lineage>
</organism>
<dbReference type="AlphaFoldDB" id="A0A2V1B0C5"/>
<keyword evidence="3" id="KW-1185">Reference proteome</keyword>
<dbReference type="Pfam" id="PF22669">
    <property type="entry name" value="Exo_endo_phos2"/>
    <property type="match status" value="1"/>
</dbReference>
<dbReference type="Proteomes" id="UP000244309">
    <property type="component" value="Unassembled WGS sequence"/>
</dbReference>
<evidence type="ECO:0000313" key="2">
    <source>
        <dbReference type="EMBL" id="PVH23565.1"/>
    </source>
</evidence>
<protein>
    <recommendedName>
        <fullName evidence="1">Inositol polyphosphate-related phosphatase domain-containing protein</fullName>
    </recommendedName>
</protein>
<evidence type="ECO:0000259" key="1">
    <source>
        <dbReference type="SMART" id="SM00128"/>
    </source>
</evidence>
<dbReference type="GO" id="GO:0004439">
    <property type="term" value="F:phosphatidylinositol-4,5-bisphosphate 5-phosphatase activity"/>
    <property type="evidence" value="ECO:0007669"/>
    <property type="project" value="TreeGrafter"/>
</dbReference>
<accession>A0A2V1B0C5</accession>
<dbReference type="PANTHER" id="PTHR11200:SF275">
    <property type="entry name" value="LD06095P"/>
    <property type="match status" value="1"/>
</dbReference>
<sequence length="372" mass="41357">MGSDEIPLFLTTFNVAKHPLNAADYITNLVPSLPDEACQLYVFGFQEFCTVMDGCFSESANVHLIEANRIVLDALKSKYGTGPGSLRFTTIAFSHVGATGIFAITPFPSRFRDCKTASASCGNGGTSLKGGVGIRLKYVDQESGTTELTFTNAHLGAYEGEAYYQRRVNNIWTIMRALDFGDGYSFVKPNCHAFFMGDLNFRTCKQPKAELPTAELSRLHDQSHQSFSKEEIEKLVVKYDELTQGKATGEVFTGFTEGCISFSPTYKYHPGTAIYNTSRCPSWCDRILFQNTYRSGYPQIHTYDSIDNYLRSDHRPVFLHISIPHSPPESIIGHNGNLIVLPSAVPNRHLAHSVRQDMSLAEEEDTVSAVIR</sequence>
<dbReference type="InterPro" id="IPR046985">
    <property type="entry name" value="IP5"/>
</dbReference>
<dbReference type="VEuPathDB" id="FungiDB:CXQ85_003855"/>
<dbReference type="SMART" id="SM00128">
    <property type="entry name" value="IPPc"/>
    <property type="match status" value="1"/>
</dbReference>
<dbReference type="STRING" id="45357.A0A2V1B0C5"/>
<dbReference type="GO" id="GO:0046856">
    <property type="term" value="P:phosphatidylinositol dephosphorylation"/>
    <property type="evidence" value="ECO:0007669"/>
    <property type="project" value="InterPro"/>
</dbReference>
<name>A0A2V1B0C5_9ASCO</name>
<dbReference type="OrthoDB" id="62798at2759"/>
<reference evidence="2 3" key="1">
    <citation type="submission" date="2017-12" db="EMBL/GenBank/DDBJ databases">
        <title>Genome Sequence of a Multidrug-Resistant Candida haemulonii Isolate from a Patient with Chronic Leg Ulcers in Israel.</title>
        <authorList>
            <person name="Chow N.A."/>
            <person name="Gade L."/>
            <person name="Batra D."/>
            <person name="Rowe L.A."/>
            <person name="Ben-Ami R."/>
            <person name="Loparev V.N."/>
            <person name="Litvintseva A.P."/>
        </authorList>
    </citation>
    <scope>NUCLEOTIDE SEQUENCE [LARGE SCALE GENOMIC DNA]</scope>
    <source>
        <strain evidence="2 3">B11899</strain>
    </source>
</reference>
<dbReference type="Gene3D" id="3.60.10.10">
    <property type="entry name" value="Endonuclease/exonuclease/phosphatase"/>
    <property type="match status" value="1"/>
</dbReference>
<dbReference type="InterPro" id="IPR036691">
    <property type="entry name" value="Endo/exonu/phosph_ase_sf"/>
</dbReference>
<feature type="domain" description="Inositol polyphosphate-related phosphatase" evidence="1">
    <location>
        <begin position="4"/>
        <end position="329"/>
    </location>
</feature>
<dbReference type="InterPro" id="IPR000300">
    <property type="entry name" value="IPPc"/>
</dbReference>
<dbReference type="RefSeq" id="XP_025344505.1">
    <property type="nucleotide sequence ID" value="XM_025487489.1"/>
</dbReference>
<dbReference type="GeneID" id="37009185"/>